<evidence type="ECO:0008006" key="8">
    <source>
        <dbReference type="Google" id="ProtNLM"/>
    </source>
</evidence>
<name>A0A1A5ZZF7_9TREE</name>
<evidence type="ECO:0000256" key="1">
    <source>
        <dbReference type="ARBA" id="ARBA00005664"/>
    </source>
</evidence>
<keyword evidence="2" id="KW-0328">Glycosyltransferase</keyword>
<evidence type="ECO:0000313" key="6">
    <source>
        <dbReference type="EMBL" id="WWC64718.1"/>
    </source>
</evidence>
<dbReference type="GO" id="GO:0000139">
    <property type="term" value="C:Golgi membrane"/>
    <property type="evidence" value="ECO:0007669"/>
    <property type="project" value="TreeGrafter"/>
</dbReference>
<dbReference type="STRING" id="1296121.A0A1A5ZZF7"/>
<evidence type="ECO:0000256" key="3">
    <source>
        <dbReference type="ARBA" id="ARBA00022679"/>
    </source>
</evidence>
<reference evidence="6" key="3">
    <citation type="submission" date="2024-02" db="EMBL/GenBank/DDBJ databases">
        <title>Comparative genomics of Cryptococcus and Kwoniella reveals pathogenesis evolution and contrasting modes of karyotype evolution via chromosome fusion or intercentromeric recombination.</title>
        <authorList>
            <person name="Coelho M.A."/>
            <person name="David-Palma M."/>
            <person name="Shea T."/>
            <person name="Bowers K."/>
            <person name="McGinley-Smith S."/>
            <person name="Mohammad A.W."/>
            <person name="Gnirke A."/>
            <person name="Yurkov A.M."/>
            <person name="Nowrousian M."/>
            <person name="Sun S."/>
            <person name="Cuomo C.A."/>
            <person name="Heitman J."/>
        </authorList>
    </citation>
    <scope>NUCLEOTIDE SEQUENCE</scope>
    <source>
        <strain evidence="6">CBS 10117</strain>
    </source>
</reference>
<dbReference type="GO" id="GO:0016757">
    <property type="term" value="F:glycosyltransferase activity"/>
    <property type="evidence" value="ECO:0007669"/>
    <property type="project" value="UniProtKB-KW"/>
</dbReference>
<evidence type="ECO:0000313" key="7">
    <source>
        <dbReference type="Proteomes" id="UP000078595"/>
    </source>
</evidence>
<keyword evidence="7" id="KW-1185">Reference proteome</keyword>
<dbReference type="OrthoDB" id="2594328at2759"/>
<keyword evidence="3" id="KW-0808">Transferase</keyword>
<comment type="similarity">
    <text evidence="1">Belongs to the glycosyltransferase 34 family.</text>
</comment>
<dbReference type="Pfam" id="PF05637">
    <property type="entry name" value="Glyco_transf_34"/>
    <property type="match status" value="1"/>
</dbReference>
<evidence type="ECO:0000256" key="4">
    <source>
        <dbReference type="SAM" id="Phobius"/>
    </source>
</evidence>
<proteinExistence type="inferred from homology"/>
<dbReference type="SUPFAM" id="SSF53448">
    <property type="entry name" value="Nucleotide-diphospho-sugar transferases"/>
    <property type="match status" value="1"/>
</dbReference>
<dbReference type="GeneID" id="28970433"/>
<keyword evidence="4" id="KW-0472">Membrane</keyword>
<dbReference type="EMBL" id="CP144538">
    <property type="protein sequence ID" value="WWC64718.1"/>
    <property type="molecule type" value="Genomic_DNA"/>
</dbReference>
<dbReference type="GO" id="GO:0006487">
    <property type="term" value="P:protein N-linked glycosylation"/>
    <property type="evidence" value="ECO:0007669"/>
    <property type="project" value="TreeGrafter"/>
</dbReference>
<dbReference type="InterPro" id="IPR029044">
    <property type="entry name" value="Nucleotide-diphossugar_trans"/>
</dbReference>
<sequence length="347" mass="39939">MKILTITRRSQILLASVVILAILVILGIKYDLTRHLPTATHSEAKKPSSDFFTPIYTLADDLSIQATPFPQPSVLIAQHLPYFTPLHRASYATHKLYSEIWGYGYELMQWSKYTHVKGLSNKAKSINKIYAVHRLLANELGKAEADRHDWIFLTDVDTIVSNPAIPLHVLLPPATEDTSERPEPLFLITQDHNGFNAGVMLLRVHPTILSLLETVLREFEQILNGPTEGWNTNDQVLIARILTENPHYAKHVYEMPKNWFNSYFSKDDRVQLQVHLVNHFKKKYRFTPIIAENFEILKQAKDLAEKAGYPNRHGLDLLDYHRDAEIAGQNWWKDAKGGIENIRFLWD</sequence>
<keyword evidence="4" id="KW-1133">Transmembrane helix</keyword>
<reference evidence="5" key="1">
    <citation type="submission" date="2013-07" db="EMBL/GenBank/DDBJ databases">
        <title>The Genome Sequence of Cryptococcus dejecticola CBS10117.</title>
        <authorList>
            <consortium name="The Broad Institute Genome Sequencing Platform"/>
            <person name="Cuomo C."/>
            <person name="Litvintseva A."/>
            <person name="Chen Y."/>
            <person name="Heitman J."/>
            <person name="Sun S."/>
            <person name="Springer D."/>
            <person name="Dromer F."/>
            <person name="Young S.K."/>
            <person name="Zeng Q."/>
            <person name="Gargeya S."/>
            <person name="Fitzgerald M."/>
            <person name="Abouelleil A."/>
            <person name="Alvarado L."/>
            <person name="Berlin A.M."/>
            <person name="Chapman S.B."/>
            <person name="Dewar J."/>
            <person name="Goldberg J."/>
            <person name="Griggs A."/>
            <person name="Gujja S."/>
            <person name="Hansen M."/>
            <person name="Howarth C."/>
            <person name="Imamovic A."/>
            <person name="Larimer J."/>
            <person name="McCowan C."/>
            <person name="Murphy C."/>
            <person name="Pearson M."/>
            <person name="Priest M."/>
            <person name="Roberts A."/>
            <person name="Saif S."/>
            <person name="Shea T."/>
            <person name="Sykes S."/>
            <person name="Wortman J."/>
            <person name="Nusbaum C."/>
            <person name="Birren B."/>
        </authorList>
    </citation>
    <scope>NUCLEOTIDE SEQUENCE [LARGE SCALE GENOMIC DNA]</scope>
    <source>
        <strain evidence="5">CBS 10117</strain>
    </source>
</reference>
<dbReference type="PANTHER" id="PTHR31306">
    <property type="entry name" value="ALPHA-1,6-MANNOSYLTRANSFERASE MNN11-RELATED"/>
    <property type="match status" value="1"/>
</dbReference>
<gene>
    <name evidence="5" type="ORF">I303_06734</name>
    <name evidence="6" type="ORF">I303_107329</name>
</gene>
<dbReference type="AlphaFoldDB" id="A0A1A5ZZF7"/>
<keyword evidence="4" id="KW-0812">Transmembrane</keyword>
<dbReference type="Proteomes" id="UP000078595">
    <property type="component" value="Chromosome 9"/>
</dbReference>
<protein>
    <recommendedName>
        <fullName evidence="8">Glycosyltransferase family 34 protein</fullName>
    </recommendedName>
</protein>
<dbReference type="KEGG" id="kdj:28970433"/>
<dbReference type="RefSeq" id="XP_018261017.1">
    <property type="nucleotide sequence ID" value="XM_018410014.1"/>
</dbReference>
<feature type="transmembrane region" description="Helical" evidence="4">
    <location>
        <begin position="12"/>
        <end position="30"/>
    </location>
</feature>
<dbReference type="InterPro" id="IPR008630">
    <property type="entry name" value="Glyco_trans_34"/>
</dbReference>
<evidence type="ECO:0000256" key="2">
    <source>
        <dbReference type="ARBA" id="ARBA00022676"/>
    </source>
</evidence>
<dbReference type="EMBL" id="KI894034">
    <property type="protein sequence ID" value="OBR83175.1"/>
    <property type="molecule type" value="Genomic_DNA"/>
</dbReference>
<reference evidence="6" key="2">
    <citation type="submission" date="2013-07" db="EMBL/GenBank/DDBJ databases">
        <authorList>
            <consortium name="The Broad Institute Genome Sequencing Platform"/>
            <person name="Cuomo C."/>
            <person name="Litvintseva A."/>
            <person name="Chen Y."/>
            <person name="Heitman J."/>
            <person name="Sun S."/>
            <person name="Springer D."/>
            <person name="Dromer F."/>
            <person name="Young S.K."/>
            <person name="Zeng Q."/>
            <person name="Gargeya S."/>
            <person name="Fitzgerald M."/>
            <person name="Abouelleil A."/>
            <person name="Alvarado L."/>
            <person name="Berlin A.M."/>
            <person name="Chapman S.B."/>
            <person name="Dewar J."/>
            <person name="Goldberg J."/>
            <person name="Griggs A."/>
            <person name="Gujja S."/>
            <person name="Hansen M."/>
            <person name="Howarth C."/>
            <person name="Imamovic A."/>
            <person name="Larimer J."/>
            <person name="McCowan C."/>
            <person name="Murphy C."/>
            <person name="Pearson M."/>
            <person name="Priest M."/>
            <person name="Roberts A."/>
            <person name="Saif S."/>
            <person name="Shea T."/>
            <person name="Sykes S."/>
            <person name="Wortman J."/>
            <person name="Nusbaum C."/>
            <person name="Birren B."/>
        </authorList>
    </citation>
    <scope>NUCLEOTIDE SEQUENCE</scope>
    <source>
        <strain evidence="6">CBS 10117</strain>
    </source>
</reference>
<organism evidence="5">
    <name type="scientific">Kwoniella dejecticola CBS 10117</name>
    <dbReference type="NCBI Taxonomy" id="1296121"/>
    <lineage>
        <taxon>Eukaryota</taxon>
        <taxon>Fungi</taxon>
        <taxon>Dikarya</taxon>
        <taxon>Basidiomycota</taxon>
        <taxon>Agaricomycotina</taxon>
        <taxon>Tremellomycetes</taxon>
        <taxon>Tremellales</taxon>
        <taxon>Cryptococcaceae</taxon>
        <taxon>Kwoniella</taxon>
    </lineage>
</organism>
<evidence type="ECO:0000313" key="5">
    <source>
        <dbReference type="EMBL" id="OBR83175.1"/>
    </source>
</evidence>
<accession>A0A1A5ZZF7</accession>
<dbReference type="VEuPathDB" id="FungiDB:I303_06734"/>
<dbReference type="PANTHER" id="PTHR31306:SF8">
    <property type="entry name" value="GLYCOSYLTRANSFERASE FAMILY 34 PROTEIN"/>
    <property type="match status" value="1"/>
</dbReference>
<dbReference type="Gene3D" id="3.90.550.10">
    <property type="entry name" value="Spore Coat Polysaccharide Biosynthesis Protein SpsA, Chain A"/>
    <property type="match status" value="1"/>
</dbReference>